<dbReference type="Proteomes" id="UP000030665">
    <property type="component" value="Unassembled WGS sequence"/>
</dbReference>
<dbReference type="OrthoDB" id="6247875at2759"/>
<reference evidence="2" key="2">
    <citation type="submission" date="2014-03" db="EMBL/GenBank/DDBJ databases">
        <title>The whipworm genome and dual-species transcriptomics of an intimate host-pathogen interaction.</title>
        <authorList>
            <person name="Foth B.J."/>
            <person name="Tsai I.J."/>
            <person name="Reid A.J."/>
            <person name="Bancroft A.J."/>
            <person name="Nichol S."/>
            <person name="Tracey A."/>
            <person name="Holroyd N."/>
            <person name="Cotton J.A."/>
            <person name="Stanley E.J."/>
            <person name="Zarowiecki M."/>
            <person name="Liu J.Z."/>
            <person name="Huckvale T."/>
            <person name="Cooper P.J."/>
            <person name="Grencis R.K."/>
            <person name="Berriman M."/>
        </authorList>
    </citation>
    <scope>NUCLEOTIDE SEQUENCE [LARGE SCALE GENOMIC DNA]</scope>
</reference>
<dbReference type="STRING" id="36087.A0A077ZH29"/>
<gene>
    <name evidence="2" type="ORF">TTRE_0000625001</name>
</gene>
<evidence type="ECO:0000313" key="2">
    <source>
        <dbReference type="EMBL" id="CDW57950.1"/>
    </source>
</evidence>
<protein>
    <submittedName>
        <fullName evidence="2">Uncharacterized protein</fullName>
    </submittedName>
</protein>
<feature type="region of interest" description="Disordered" evidence="1">
    <location>
        <begin position="66"/>
        <end position="91"/>
    </location>
</feature>
<organism evidence="2 3">
    <name type="scientific">Trichuris trichiura</name>
    <name type="common">Whipworm</name>
    <name type="synonym">Trichocephalus trichiurus</name>
    <dbReference type="NCBI Taxonomy" id="36087"/>
    <lineage>
        <taxon>Eukaryota</taxon>
        <taxon>Metazoa</taxon>
        <taxon>Ecdysozoa</taxon>
        <taxon>Nematoda</taxon>
        <taxon>Enoplea</taxon>
        <taxon>Dorylaimia</taxon>
        <taxon>Trichinellida</taxon>
        <taxon>Trichuridae</taxon>
        <taxon>Trichuris</taxon>
    </lineage>
</organism>
<dbReference type="EMBL" id="HG806241">
    <property type="protein sequence ID" value="CDW57950.1"/>
    <property type="molecule type" value="Genomic_DNA"/>
</dbReference>
<keyword evidence="3" id="KW-1185">Reference proteome</keyword>
<feature type="compositionally biased region" description="Polar residues" evidence="1">
    <location>
        <begin position="67"/>
        <end position="83"/>
    </location>
</feature>
<accession>A0A077ZH29</accession>
<reference evidence="2" key="1">
    <citation type="submission" date="2014-01" db="EMBL/GenBank/DDBJ databases">
        <authorList>
            <person name="Aslett M."/>
        </authorList>
    </citation>
    <scope>NUCLEOTIDE SEQUENCE</scope>
</reference>
<feature type="region of interest" description="Disordered" evidence="1">
    <location>
        <begin position="16"/>
        <end position="41"/>
    </location>
</feature>
<sequence length="242" mass="26026">MLSVACPEISSRAASSVHHHGNHAQISEGSSPSPSLSCPSSSPNGCSTPTSLVGSSYKACREAGHCSPTSSSHRLDQGSSPPSGLSMECDKSSSRSYPDLYLHTKQRGLIVLTDGAFLFEALDNCDQTEKIALLDQLIVQIEAIKRSVYEQVSSSNSGELSELNDGCIRDDRHRITESTSERNDIGCVLSRDGVPKRRTSSMSSHSPKESGGDELFHSFVTVSVHNSLQSKPRFQTLKASEL</sequence>
<evidence type="ECO:0000313" key="3">
    <source>
        <dbReference type="Proteomes" id="UP000030665"/>
    </source>
</evidence>
<feature type="compositionally biased region" description="Low complexity" evidence="1">
    <location>
        <begin position="27"/>
        <end position="41"/>
    </location>
</feature>
<feature type="region of interest" description="Disordered" evidence="1">
    <location>
        <begin position="186"/>
        <end position="213"/>
    </location>
</feature>
<dbReference type="AlphaFoldDB" id="A0A077ZH29"/>
<proteinExistence type="predicted"/>
<name>A0A077ZH29_TRITR</name>
<evidence type="ECO:0000256" key="1">
    <source>
        <dbReference type="SAM" id="MobiDB-lite"/>
    </source>
</evidence>